<dbReference type="Proteomes" id="UP000315783">
    <property type="component" value="Unassembled WGS sequence"/>
</dbReference>
<feature type="coiled-coil region" evidence="1">
    <location>
        <begin position="120"/>
        <end position="154"/>
    </location>
</feature>
<evidence type="ECO:0000256" key="1">
    <source>
        <dbReference type="SAM" id="Coils"/>
    </source>
</evidence>
<protein>
    <submittedName>
        <fullName evidence="3">Uncharacterized protein</fullName>
    </submittedName>
</protein>
<evidence type="ECO:0000256" key="2">
    <source>
        <dbReference type="SAM" id="MobiDB-lite"/>
    </source>
</evidence>
<dbReference type="EMBL" id="SPUK01000002">
    <property type="protein sequence ID" value="TQV99430.1"/>
    <property type="molecule type" value="Genomic_DNA"/>
</dbReference>
<name>A0A545WA70_9HYPO</name>
<feature type="region of interest" description="Disordered" evidence="2">
    <location>
        <begin position="156"/>
        <end position="201"/>
    </location>
</feature>
<keyword evidence="4" id="KW-1185">Reference proteome</keyword>
<reference evidence="3 4" key="1">
    <citation type="journal article" date="2019" name="Appl. Microbiol. Biotechnol.">
        <title>Genome sequence of Isaria javanica and comparative genome analysis insights into family S53 peptidase evolution in fungal entomopathogens.</title>
        <authorList>
            <person name="Lin R."/>
            <person name="Zhang X."/>
            <person name="Xin B."/>
            <person name="Zou M."/>
            <person name="Gao Y."/>
            <person name="Qin F."/>
            <person name="Hu Q."/>
            <person name="Xie B."/>
            <person name="Cheng X."/>
        </authorList>
    </citation>
    <scope>NUCLEOTIDE SEQUENCE [LARGE SCALE GENOMIC DNA]</scope>
    <source>
        <strain evidence="3 4">IJ1G</strain>
    </source>
</reference>
<proteinExistence type="predicted"/>
<evidence type="ECO:0000313" key="3">
    <source>
        <dbReference type="EMBL" id="TQV99430.1"/>
    </source>
</evidence>
<feature type="compositionally biased region" description="Low complexity" evidence="2">
    <location>
        <begin position="156"/>
        <end position="168"/>
    </location>
</feature>
<sequence>MPQTADHDKLGLPVLTELIDGVNADKRSRISTKTTLKKSSLGQLGSKEENVKIAITTFASSLLFSKLRLVSLARLAKRSQHTIPREDEDDAGGDDATQMTLQGNNGGERQAASASDPQDLAKAYREITKGEQTATQLEANLTNLESKLDAMLAAFEQQQQGGAAAGQGSNRGNDSAGDRDGKTGSSDDDAAGVGAGKDAQG</sequence>
<comment type="caution">
    <text evidence="3">The sequence shown here is derived from an EMBL/GenBank/DDBJ whole genome shotgun (WGS) entry which is preliminary data.</text>
</comment>
<dbReference type="AlphaFoldDB" id="A0A545WA70"/>
<accession>A0A545WA70</accession>
<keyword evidence="1" id="KW-0175">Coiled coil</keyword>
<feature type="region of interest" description="Disordered" evidence="2">
    <location>
        <begin position="79"/>
        <end position="118"/>
    </location>
</feature>
<gene>
    <name evidence="3" type="ORF">IF1G_01645</name>
</gene>
<evidence type="ECO:0000313" key="4">
    <source>
        <dbReference type="Proteomes" id="UP000315783"/>
    </source>
</evidence>
<organism evidence="3 4">
    <name type="scientific">Cordyceps javanica</name>
    <dbReference type="NCBI Taxonomy" id="43265"/>
    <lineage>
        <taxon>Eukaryota</taxon>
        <taxon>Fungi</taxon>
        <taxon>Dikarya</taxon>
        <taxon>Ascomycota</taxon>
        <taxon>Pezizomycotina</taxon>
        <taxon>Sordariomycetes</taxon>
        <taxon>Hypocreomycetidae</taxon>
        <taxon>Hypocreales</taxon>
        <taxon>Cordycipitaceae</taxon>
        <taxon>Cordyceps</taxon>
    </lineage>
</organism>
<dbReference type="OrthoDB" id="5398685at2759"/>